<keyword evidence="2" id="KW-1185">Reference proteome</keyword>
<dbReference type="AlphaFoldDB" id="A0AAW1IHS7"/>
<proteinExistence type="predicted"/>
<name>A0AAW1IHS7_SAPOF</name>
<evidence type="ECO:0000313" key="2">
    <source>
        <dbReference type="Proteomes" id="UP001443914"/>
    </source>
</evidence>
<accession>A0AAW1IHS7</accession>
<dbReference type="EMBL" id="JBDFQZ010000009">
    <property type="protein sequence ID" value="KAK9688921.1"/>
    <property type="molecule type" value="Genomic_DNA"/>
</dbReference>
<sequence length="108" mass="12162">MLRYSNSAEDLLTVACFLVFQEIMEVRGAHENTVLSKPPARVCVSILIGMIVTCESLGYVGRIKQPLIDALFKIFDQMCGCLHMVQMWRTQKLAQLIYTVRDVGPGQI</sequence>
<protein>
    <submittedName>
        <fullName evidence="1">Uncharacterized protein</fullName>
    </submittedName>
</protein>
<reference evidence="1" key="1">
    <citation type="submission" date="2024-03" db="EMBL/GenBank/DDBJ databases">
        <title>WGS assembly of Saponaria officinalis var. Norfolk2.</title>
        <authorList>
            <person name="Jenkins J."/>
            <person name="Shu S."/>
            <person name="Grimwood J."/>
            <person name="Barry K."/>
            <person name="Goodstein D."/>
            <person name="Schmutz J."/>
            <person name="Leebens-Mack J."/>
            <person name="Osbourn A."/>
        </authorList>
    </citation>
    <scope>NUCLEOTIDE SEQUENCE [LARGE SCALE GENOMIC DNA]</scope>
    <source>
        <strain evidence="1">JIC</strain>
    </source>
</reference>
<comment type="caution">
    <text evidence="1">The sequence shown here is derived from an EMBL/GenBank/DDBJ whole genome shotgun (WGS) entry which is preliminary data.</text>
</comment>
<organism evidence="1 2">
    <name type="scientific">Saponaria officinalis</name>
    <name type="common">Common soapwort</name>
    <name type="synonym">Lychnis saponaria</name>
    <dbReference type="NCBI Taxonomy" id="3572"/>
    <lineage>
        <taxon>Eukaryota</taxon>
        <taxon>Viridiplantae</taxon>
        <taxon>Streptophyta</taxon>
        <taxon>Embryophyta</taxon>
        <taxon>Tracheophyta</taxon>
        <taxon>Spermatophyta</taxon>
        <taxon>Magnoliopsida</taxon>
        <taxon>eudicotyledons</taxon>
        <taxon>Gunneridae</taxon>
        <taxon>Pentapetalae</taxon>
        <taxon>Caryophyllales</taxon>
        <taxon>Caryophyllaceae</taxon>
        <taxon>Caryophylleae</taxon>
        <taxon>Saponaria</taxon>
    </lineage>
</organism>
<gene>
    <name evidence="1" type="ORF">RND81_09G022000</name>
</gene>
<evidence type="ECO:0000313" key="1">
    <source>
        <dbReference type="EMBL" id="KAK9688921.1"/>
    </source>
</evidence>
<dbReference type="Proteomes" id="UP001443914">
    <property type="component" value="Unassembled WGS sequence"/>
</dbReference>